<reference evidence="2 3" key="1">
    <citation type="submission" date="2024-01" db="EMBL/GenBank/DDBJ databases">
        <title>Genome assemblies of Stephania.</title>
        <authorList>
            <person name="Yang L."/>
        </authorList>
    </citation>
    <scope>NUCLEOTIDE SEQUENCE [LARGE SCALE GENOMIC DNA]</scope>
    <source>
        <strain evidence="2">YNDBR</strain>
        <tissue evidence="2">Leaf</tissue>
    </source>
</reference>
<name>A0AAP0Q762_9MAGN</name>
<dbReference type="Proteomes" id="UP001420932">
    <property type="component" value="Unassembled WGS sequence"/>
</dbReference>
<feature type="region of interest" description="Disordered" evidence="1">
    <location>
        <begin position="1"/>
        <end position="57"/>
    </location>
</feature>
<accession>A0AAP0Q762</accession>
<comment type="caution">
    <text evidence="2">The sequence shown here is derived from an EMBL/GenBank/DDBJ whole genome shotgun (WGS) entry which is preliminary data.</text>
</comment>
<proteinExistence type="predicted"/>
<sequence length="233" mass="25567">MENLKSDRSFYIESDDNDEDVAGKDGNDSDSSDEASSVASQEPKNRPSSHNISWPQSYRQSMDMYSSVPSPSIGFLGTPSLSKLSGSFLSSTLTRRHTPETLPLLPTTTTSDVEQVEQQVRRSSHSLLPPLPEEKVGPAQKPSNTFHEEPVSRQCSYGQAVLNATGLATASCRYSCQRGCQASHVAAIGDWNSDEFLSPIVITWPNNWLMGSACQQKRQGFSNENSDSSDTRR</sequence>
<feature type="compositionally biased region" description="Basic and acidic residues" evidence="1">
    <location>
        <begin position="1"/>
        <end position="10"/>
    </location>
</feature>
<evidence type="ECO:0000313" key="2">
    <source>
        <dbReference type="EMBL" id="KAK9168714.1"/>
    </source>
</evidence>
<dbReference type="EMBL" id="JBBNAF010000001">
    <property type="protein sequence ID" value="KAK9168714.1"/>
    <property type="molecule type" value="Genomic_DNA"/>
</dbReference>
<keyword evidence="3" id="KW-1185">Reference proteome</keyword>
<feature type="compositionally biased region" description="Polar residues" evidence="1">
    <location>
        <begin position="46"/>
        <end position="57"/>
    </location>
</feature>
<protein>
    <submittedName>
        <fullName evidence="2">Uncharacterized protein</fullName>
    </submittedName>
</protein>
<evidence type="ECO:0000313" key="3">
    <source>
        <dbReference type="Proteomes" id="UP001420932"/>
    </source>
</evidence>
<gene>
    <name evidence="2" type="ORF">Syun_000854</name>
</gene>
<evidence type="ECO:0000256" key="1">
    <source>
        <dbReference type="SAM" id="MobiDB-lite"/>
    </source>
</evidence>
<feature type="region of interest" description="Disordered" evidence="1">
    <location>
        <begin position="123"/>
        <end position="147"/>
    </location>
</feature>
<organism evidence="2 3">
    <name type="scientific">Stephania yunnanensis</name>
    <dbReference type="NCBI Taxonomy" id="152371"/>
    <lineage>
        <taxon>Eukaryota</taxon>
        <taxon>Viridiplantae</taxon>
        <taxon>Streptophyta</taxon>
        <taxon>Embryophyta</taxon>
        <taxon>Tracheophyta</taxon>
        <taxon>Spermatophyta</taxon>
        <taxon>Magnoliopsida</taxon>
        <taxon>Ranunculales</taxon>
        <taxon>Menispermaceae</taxon>
        <taxon>Menispermoideae</taxon>
        <taxon>Cissampelideae</taxon>
        <taxon>Stephania</taxon>
    </lineage>
</organism>
<dbReference type="AlphaFoldDB" id="A0AAP0Q762"/>